<comment type="caution">
    <text evidence="1">The sequence shown here is derived from an EMBL/GenBank/DDBJ whole genome shotgun (WGS) entry which is preliminary data.</text>
</comment>
<dbReference type="Pfam" id="PF15959">
    <property type="entry name" value="DUF4762"/>
    <property type="match status" value="1"/>
</dbReference>
<proteinExistence type="predicted"/>
<dbReference type="InterPro" id="IPR031882">
    <property type="entry name" value="DUF4762"/>
</dbReference>
<evidence type="ECO:0000313" key="1">
    <source>
        <dbReference type="EMBL" id="MDG4694800.1"/>
    </source>
</evidence>
<evidence type="ECO:0000313" key="2">
    <source>
        <dbReference type="EMBL" id="MDO7855324.1"/>
    </source>
</evidence>
<gene>
    <name evidence="1" type="ORF">P7V44_00940</name>
    <name evidence="2" type="ORF">Q5E86_02815</name>
</gene>
<dbReference type="RefSeq" id="WP_210814229.1">
    <property type="nucleotide sequence ID" value="NZ_JARRYG010000001.1"/>
</dbReference>
<reference evidence="1" key="1">
    <citation type="submission" date="2023-03" db="EMBL/GenBank/DDBJ databases">
        <title>a new species belonging to Providencia genus.</title>
        <authorList>
            <person name="Yang W."/>
            <person name="Hu F."/>
            <person name="Shen S."/>
            <person name="Ding L."/>
            <person name="Yin D."/>
        </authorList>
    </citation>
    <scope>NUCLEOTIDE SEQUENCE</scope>
    <source>
        <strain evidence="1">CRE-3FA-0001</strain>
    </source>
</reference>
<keyword evidence="4" id="KW-1185">Reference proteome</keyword>
<dbReference type="Proteomes" id="UP001176478">
    <property type="component" value="Unassembled WGS sequence"/>
</dbReference>
<dbReference type="EMBL" id="JAUQTG010000001">
    <property type="protein sequence ID" value="MDO7855324.1"/>
    <property type="molecule type" value="Genomic_DNA"/>
</dbReference>
<protein>
    <submittedName>
        <fullName evidence="1">DUF4762 family protein</fullName>
    </submittedName>
</protein>
<organism evidence="1 3">
    <name type="scientific">Providencia huashanensis</name>
    <dbReference type="NCBI Taxonomy" id="3037798"/>
    <lineage>
        <taxon>Bacteria</taxon>
        <taxon>Pseudomonadati</taxon>
        <taxon>Pseudomonadota</taxon>
        <taxon>Gammaproteobacteria</taxon>
        <taxon>Enterobacterales</taxon>
        <taxon>Morganellaceae</taxon>
        <taxon>Providencia</taxon>
    </lineage>
</organism>
<name>A0AA42FKT1_9GAMM</name>
<reference evidence="2" key="3">
    <citation type="journal article" date="2024" name="Int. J. Antimicrob. Agents">
        <title>Identification of a novel Providencia species showing multi-drug-resistant in three patients with hospital-acquired infection.</title>
        <authorList>
            <person name="Yang W."/>
            <person name="Chen J."/>
            <person name="Yang F."/>
            <person name="Ji P."/>
            <person name="Shen S."/>
            <person name="Yin D."/>
            <person name="Hu F."/>
        </authorList>
    </citation>
    <scope>NUCLEOTIDE SEQUENCE</scope>
    <source>
        <strain evidence="2">CRE-138-0111</strain>
    </source>
</reference>
<dbReference type="AlphaFoldDB" id="A0AA42FKT1"/>
<dbReference type="EMBL" id="JARRYG010000001">
    <property type="protein sequence ID" value="MDG4694800.1"/>
    <property type="molecule type" value="Genomic_DNA"/>
</dbReference>
<reference evidence="2" key="2">
    <citation type="submission" date="2023-07" db="EMBL/GenBank/DDBJ databases">
        <authorList>
            <person name="Yang W."/>
            <person name="Chen J."/>
            <person name="Ji P."/>
            <person name="Hu F."/>
        </authorList>
    </citation>
    <scope>NUCLEOTIDE SEQUENCE</scope>
    <source>
        <strain evidence="2">CRE-138-0111</strain>
    </source>
</reference>
<dbReference type="Proteomes" id="UP001156701">
    <property type="component" value="Unassembled WGS sequence"/>
</dbReference>
<sequence length="62" mass="6485">MKLLNTVDASKVIGGTAPVCETSFDTVKVGAGLTTCQQITKCTDKHGEVSYKAQPATGKCPR</sequence>
<evidence type="ECO:0000313" key="3">
    <source>
        <dbReference type="Proteomes" id="UP001156701"/>
    </source>
</evidence>
<evidence type="ECO:0000313" key="4">
    <source>
        <dbReference type="Proteomes" id="UP001176478"/>
    </source>
</evidence>
<accession>A0AA42FKT1</accession>